<dbReference type="Proteomes" id="UP000694892">
    <property type="component" value="Chromosome 5S"/>
</dbReference>
<sequence length="76" mass="8486">MQLSLKSNLCNWMCTLNLPTAQKSIILPAERQRQGLSEGINSWLRRGGSGSDSPLKWPHGMFPLVCSPFSTFTPYC</sequence>
<name>A0A974HGW6_XENLA</name>
<evidence type="ECO:0000313" key="2">
    <source>
        <dbReference type="Proteomes" id="UP000694892"/>
    </source>
</evidence>
<dbReference type="AlphaFoldDB" id="A0A974HGW6"/>
<accession>A0A974HGW6</accession>
<evidence type="ECO:0000313" key="1">
    <source>
        <dbReference type="EMBL" id="OCT77495.1"/>
    </source>
</evidence>
<gene>
    <name evidence="1" type="ORF">XELAEV_18028587mg</name>
</gene>
<proteinExistence type="predicted"/>
<organism evidence="1 2">
    <name type="scientific">Xenopus laevis</name>
    <name type="common">African clawed frog</name>
    <dbReference type="NCBI Taxonomy" id="8355"/>
    <lineage>
        <taxon>Eukaryota</taxon>
        <taxon>Metazoa</taxon>
        <taxon>Chordata</taxon>
        <taxon>Craniata</taxon>
        <taxon>Vertebrata</taxon>
        <taxon>Euteleostomi</taxon>
        <taxon>Amphibia</taxon>
        <taxon>Batrachia</taxon>
        <taxon>Anura</taxon>
        <taxon>Pipoidea</taxon>
        <taxon>Pipidae</taxon>
        <taxon>Xenopodinae</taxon>
        <taxon>Xenopus</taxon>
        <taxon>Xenopus</taxon>
    </lineage>
</organism>
<reference evidence="2" key="1">
    <citation type="journal article" date="2016" name="Nature">
        <title>Genome evolution in the allotetraploid frog Xenopus laevis.</title>
        <authorList>
            <person name="Session A.M."/>
            <person name="Uno Y."/>
            <person name="Kwon T."/>
            <person name="Chapman J.A."/>
            <person name="Toyoda A."/>
            <person name="Takahashi S."/>
            <person name="Fukui A."/>
            <person name="Hikosaka A."/>
            <person name="Suzuki A."/>
            <person name="Kondo M."/>
            <person name="van Heeringen S.J."/>
            <person name="Quigley I."/>
            <person name="Heinz S."/>
            <person name="Ogino H."/>
            <person name="Ochi H."/>
            <person name="Hellsten U."/>
            <person name="Lyons J.B."/>
            <person name="Simakov O."/>
            <person name="Putnam N."/>
            <person name="Stites J."/>
            <person name="Kuroki Y."/>
            <person name="Tanaka T."/>
            <person name="Michiue T."/>
            <person name="Watanabe M."/>
            <person name="Bogdanovic O."/>
            <person name="Lister R."/>
            <person name="Georgiou G."/>
            <person name="Paranjpe S.S."/>
            <person name="van Kruijsbergen I."/>
            <person name="Shu S."/>
            <person name="Carlson J."/>
            <person name="Kinoshita T."/>
            <person name="Ohta Y."/>
            <person name="Mawaribuchi S."/>
            <person name="Jenkins J."/>
            <person name="Grimwood J."/>
            <person name="Schmutz J."/>
            <person name="Mitros T."/>
            <person name="Mozaffari S.V."/>
            <person name="Suzuki Y."/>
            <person name="Haramoto Y."/>
            <person name="Yamamoto T.S."/>
            <person name="Takagi C."/>
            <person name="Heald R."/>
            <person name="Miller K."/>
            <person name="Haudenschild C."/>
            <person name="Kitzman J."/>
            <person name="Nakayama T."/>
            <person name="Izutsu Y."/>
            <person name="Robert J."/>
            <person name="Fortriede J."/>
            <person name="Burns K."/>
            <person name="Lotay V."/>
            <person name="Karimi K."/>
            <person name="Yasuoka Y."/>
            <person name="Dichmann D.S."/>
            <person name="Flajnik M.F."/>
            <person name="Houston D.W."/>
            <person name="Shendure J."/>
            <person name="DuPasquier L."/>
            <person name="Vize P.D."/>
            <person name="Zorn A.M."/>
            <person name="Ito M."/>
            <person name="Marcotte E.M."/>
            <person name="Wallingford J.B."/>
            <person name="Ito Y."/>
            <person name="Asashima M."/>
            <person name="Ueno N."/>
            <person name="Matsuda Y."/>
            <person name="Veenstra G.J."/>
            <person name="Fujiyama A."/>
            <person name="Harland R.M."/>
            <person name="Taira M."/>
            <person name="Rokhsar D.S."/>
        </authorList>
    </citation>
    <scope>NUCLEOTIDE SEQUENCE [LARGE SCALE GENOMIC DNA]</scope>
    <source>
        <strain evidence="2">J</strain>
    </source>
</reference>
<protein>
    <submittedName>
        <fullName evidence="1">Uncharacterized protein</fullName>
    </submittedName>
</protein>
<dbReference type="EMBL" id="CM004475">
    <property type="protein sequence ID" value="OCT77495.1"/>
    <property type="molecule type" value="Genomic_DNA"/>
</dbReference>